<proteinExistence type="predicted"/>
<organism evidence="2 3">
    <name type="scientific">Prorocentrum cordatum</name>
    <dbReference type="NCBI Taxonomy" id="2364126"/>
    <lineage>
        <taxon>Eukaryota</taxon>
        <taxon>Sar</taxon>
        <taxon>Alveolata</taxon>
        <taxon>Dinophyceae</taxon>
        <taxon>Prorocentrales</taxon>
        <taxon>Prorocentraceae</taxon>
        <taxon>Prorocentrum</taxon>
    </lineage>
</organism>
<evidence type="ECO:0000256" key="1">
    <source>
        <dbReference type="SAM" id="MobiDB-lite"/>
    </source>
</evidence>
<accession>A0ABN9QQZ2</accession>
<feature type="compositionally biased region" description="Low complexity" evidence="1">
    <location>
        <begin position="66"/>
        <end position="77"/>
    </location>
</feature>
<protein>
    <submittedName>
        <fullName evidence="2">Uncharacterized protein</fullName>
    </submittedName>
</protein>
<feature type="non-terminal residue" evidence="2">
    <location>
        <position position="1"/>
    </location>
</feature>
<name>A0ABN9QQZ2_9DINO</name>
<keyword evidence="3" id="KW-1185">Reference proteome</keyword>
<evidence type="ECO:0000313" key="2">
    <source>
        <dbReference type="EMBL" id="CAK0807863.1"/>
    </source>
</evidence>
<evidence type="ECO:0000313" key="3">
    <source>
        <dbReference type="Proteomes" id="UP001189429"/>
    </source>
</evidence>
<dbReference type="EMBL" id="CAUYUJ010004025">
    <property type="protein sequence ID" value="CAK0807863.1"/>
    <property type="molecule type" value="Genomic_DNA"/>
</dbReference>
<gene>
    <name evidence="2" type="ORF">PCOR1329_LOCUS13617</name>
</gene>
<feature type="region of interest" description="Disordered" evidence="1">
    <location>
        <begin position="15"/>
        <end position="79"/>
    </location>
</feature>
<reference evidence="2" key="1">
    <citation type="submission" date="2023-10" db="EMBL/GenBank/DDBJ databases">
        <authorList>
            <person name="Chen Y."/>
            <person name="Shah S."/>
            <person name="Dougan E. K."/>
            <person name="Thang M."/>
            <person name="Chan C."/>
        </authorList>
    </citation>
    <scope>NUCLEOTIDE SEQUENCE [LARGE SCALE GENOMIC DNA]</scope>
</reference>
<dbReference type="Proteomes" id="UP001189429">
    <property type="component" value="Unassembled WGS sequence"/>
</dbReference>
<sequence length="153" mass="16237">RCALDPRIKMFFRCPRGSGKSVLEPEPLRPGRRRGTADAPPTRCDPPAPESARGGPAPGSRREEYTTGSSVSSSTSVLARGALPLRKVPRLVKPMSSFPTPFHVITLTVYTLATLPIVQRCRFSAAGLAGIDACHSPMTAAEPRSTSPLSPSA</sequence>
<comment type="caution">
    <text evidence="2">The sequence shown here is derived from an EMBL/GenBank/DDBJ whole genome shotgun (WGS) entry which is preliminary data.</text>
</comment>